<dbReference type="OMA" id="TEMSEEW"/>
<evidence type="ECO:0000256" key="1">
    <source>
        <dbReference type="SAM" id="MobiDB-lite"/>
    </source>
</evidence>
<feature type="region of interest" description="Disordered" evidence="1">
    <location>
        <begin position="128"/>
        <end position="202"/>
    </location>
</feature>
<sequence length="296" mass="33513">MVLFVESEALRLLDLYMALRAEPHNVTNGGVLLKQRAREELTRQLNASFARGTPWTEGQVSVKFKNLRGEYAELKWLSAQPGFRADGAGLSDDWWRDVKSRRPKCHAFKGKLPWAFESKMQLILGDAEKQQQMVKEGDEVQDKEQEQEEQPIASIPSPRRPQHKRKRDNDDQRRDSGDWEQGSETTQSFDGGERSQGYGRSLSRSVEHSAVAAAGMARGFQDLTVMFQDEAARCRALEQQSARNGREPPSLADQRSVLLAIAHSLEHSTRATADMAKGYRELVSAFVRETDVQREL</sequence>
<name>H3HAZ9_PHYRM</name>
<dbReference type="eggNOG" id="ENOG502SMGD">
    <property type="taxonomic scope" value="Eukaryota"/>
</dbReference>
<dbReference type="HOGENOM" id="CLU_838033_0_0_1"/>
<dbReference type="AlphaFoldDB" id="H3HAZ9"/>
<keyword evidence="3" id="KW-1185">Reference proteome</keyword>
<dbReference type="Proteomes" id="UP000005238">
    <property type="component" value="Unassembled WGS sequence"/>
</dbReference>
<organism evidence="2 3">
    <name type="scientific">Phytophthora ramorum</name>
    <name type="common">Sudden oak death agent</name>
    <dbReference type="NCBI Taxonomy" id="164328"/>
    <lineage>
        <taxon>Eukaryota</taxon>
        <taxon>Sar</taxon>
        <taxon>Stramenopiles</taxon>
        <taxon>Oomycota</taxon>
        <taxon>Peronosporomycetes</taxon>
        <taxon>Peronosporales</taxon>
        <taxon>Peronosporaceae</taxon>
        <taxon>Phytophthora</taxon>
    </lineage>
</organism>
<proteinExistence type="predicted"/>
<accession>H3HAZ9</accession>
<evidence type="ECO:0000313" key="3">
    <source>
        <dbReference type="Proteomes" id="UP000005238"/>
    </source>
</evidence>
<dbReference type="VEuPathDB" id="FungiDB:KRP23_9784"/>
<reference evidence="3" key="1">
    <citation type="journal article" date="2006" name="Science">
        <title>Phytophthora genome sequences uncover evolutionary origins and mechanisms of pathogenesis.</title>
        <authorList>
            <person name="Tyler B.M."/>
            <person name="Tripathy S."/>
            <person name="Zhang X."/>
            <person name="Dehal P."/>
            <person name="Jiang R.H."/>
            <person name="Aerts A."/>
            <person name="Arredondo F.D."/>
            <person name="Baxter L."/>
            <person name="Bensasson D."/>
            <person name="Beynon J.L."/>
            <person name="Chapman J."/>
            <person name="Damasceno C.M."/>
            <person name="Dorrance A.E."/>
            <person name="Dou D."/>
            <person name="Dickerman A.W."/>
            <person name="Dubchak I.L."/>
            <person name="Garbelotto M."/>
            <person name="Gijzen M."/>
            <person name="Gordon S.G."/>
            <person name="Govers F."/>
            <person name="Grunwald N.J."/>
            <person name="Huang W."/>
            <person name="Ivors K.L."/>
            <person name="Jones R.W."/>
            <person name="Kamoun S."/>
            <person name="Krampis K."/>
            <person name="Lamour K.H."/>
            <person name="Lee M.K."/>
            <person name="McDonald W.H."/>
            <person name="Medina M."/>
            <person name="Meijer H.J."/>
            <person name="Nordberg E.K."/>
            <person name="Maclean D.J."/>
            <person name="Ospina-Giraldo M.D."/>
            <person name="Morris P.F."/>
            <person name="Phuntumart V."/>
            <person name="Putnam N.H."/>
            <person name="Rash S."/>
            <person name="Rose J.K."/>
            <person name="Sakihama Y."/>
            <person name="Salamov A.A."/>
            <person name="Savidor A."/>
            <person name="Scheuring C.F."/>
            <person name="Smith B.M."/>
            <person name="Sobral B.W."/>
            <person name="Terry A."/>
            <person name="Torto-Alalibo T.A."/>
            <person name="Win J."/>
            <person name="Xu Z."/>
            <person name="Zhang H."/>
            <person name="Grigoriev I.V."/>
            <person name="Rokhsar D.S."/>
            <person name="Boore J.L."/>
        </authorList>
    </citation>
    <scope>NUCLEOTIDE SEQUENCE [LARGE SCALE GENOMIC DNA]</scope>
    <source>
        <strain evidence="3">Pr102</strain>
    </source>
</reference>
<reference evidence="2" key="2">
    <citation type="submission" date="2015-06" db="UniProtKB">
        <authorList>
            <consortium name="EnsemblProtists"/>
        </authorList>
    </citation>
    <scope>IDENTIFICATION</scope>
    <source>
        <strain evidence="2">Pr102</strain>
    </source>
</reference>
<dbReference type="EMBL" id="DS566000">
    <property type="status" value="NOT_ANNOTATED_CDS"/>
    <property type="molecule type" value="Genomic_DNA"/>
</dbReference>
<feature type="compositionally biased region" description="Basic and acidic residues" evidence="1">
    <location>
        <begin position="167"/>
        <end position="177"/>
    </location>
</feature>
<dbReference type="VEuPathDB" id="FungiDB:KRP22_7073"/>
<evidence type="ECO:0008006" key="4">
    <source>
        <dbReference type="Google" id="ProtNLM"/>
    </source>
</evidence>
<protein>
    <recommendedName>
        <fullName evidence="4">Myb/SANT-like domain-containing protein</fullName>
    </recommendedName>
</protein>
<dbReference type="InParanoid" id="H3HAZ9"/>
<evidence type="ECO:0000313" key="2">
    <source>
        <dbReference type="EnsemblProtists" id="Phyra93574"/>
    </source>
</evidence>
<feature type="compositionally biased region" description="Basic and acidic residues" evidence="1">
    <location>
        <begin position="135"/>
        <end position="144"/>
    </location>
</feature>
<dbReference type="EnsemblProtists" id="Phyra93574">
    <property type="protein sequence ID" value="Phyra93574"/>
    <property type="gene ID" value="Phyra93574"/>
</dbReference>